<feature type="region of interest" description="Disordered" evidence="1">
    <location>
        <begin position="190"/>
        <end position="268"/>
    </location>
</feature>
<evidence type="ECO:0000256" key="1">
    <source>
        <dbReference type="SAM" id="MobiDB-lite"/>
    </source>
</evidence>
<keyword evidence="3" id="KW-1185">Reference proteome</keyword>
<name>A0A1M6I682_9FIRM</name>
<protein>
    <recommendedName>
        <fullName evidence="4">PcfB family protein</fullName>
    </recommendedName>
</protein>
<dbReference type="RefSeq" id="WP_073104005.1">
    <property type="nucleotide sequence ID" value="NZ_FQZY01000006.1"/>
</dbReference>
<feature type="compositionally biased region" description="Basic residues" evidence="1">
    <location>
        <begin position="241"/>
        <end position="268"/>
    </location>
</feature>
<evidence type="ECO:0000313" key="2">
    <source>
        <dbReference type="EMBL" id="SHJ29966.1"/>
    </source>
</evidence>
<dbReference type="STRING" id="1121950.SAMN02745243_00244"/>
<proteinExistence type="predicted"/>
<dbReference type="EMBL" id="FQZY01000006">
    <property type="protein sequence ID" value="SHJ29966.1"/>
    <property type="molecule type" value="Genomic_DNA"/>
</dbReference>
<evidence type="ECO:0000313" key="3">
    <source>
        <dbReference type="Proteomes" id="UP000184301"/>
    </source>
</evidence>
<reference evidence="2 3" key="1">
    <citation type="submission" date="2016-11" db="EMBL/GenBank/DDBJ databases">
        <authorList>
            <person name="Jaros S."/>
            <person name="Januszkiewicz K."/>
            <person name="Wedrychowicz H."/>
        </authorList>
    </citation>
    <scope>NUCLEOTIDE SEQUENCE [LARGE SCALE GENOMIC DNA]</scope>
    <source>
        <strain evidence="2 3">DSM 15480</strain>
    </source>
</reference>
<dbReference type="InterPro" id="IPR024234">
    <property type="entry name" value="DUF3801"/>
</dbReference>
<feature type="compositionally biased region" description="Polar residues" evidence="1">
    <location>
        <begin position="200"/>
        <end position="213"/>
    </location>
</feature>
<feature type="compositionally biased region" description="Basic and acidic residues" evidence="1">
    <location>
        <begin position="214"/>
        <end position="240"/>
    </location>
</feature>
<organism evidence="2 3">
    <name type="scientific">Hespellia stercorisuis DSM 15480</name>
    <dbReference type="NCBI Taxonomy" id="1121950"/>
    <lineage>
        <taxon>Bacteria</taxon>
        <taxon>Bacillati</taxon>
        <taxon>Bacillota</taxon>
        <taxon>Clostridia</taxon>
        <taxon>Lachnospirales</taxon>
        <taxon>Lachnospiraceae</taxon>
        <taxon>Hespellia</taxon>
    </lineage>
</organism>
<dbReference type="Proteomes" id="UP000184301">
    <property type="component" value="Unassembled WGS sequence"/>
</dbReference>
<sequence>MNLGSDAADQIVKYSMEGLETGGKLALEGADKLLRISGRGAQHLAAFFYAVLTDNKKSRGRTRVVRMVKDGRNLKFFTVPKDRLKEFCEEGKKRGLLYVVIKDKRDPIKCEIMVYADDAAKVNRVMDKMNLDFTAAQSGQLAHETRGEMTLQEPDKLENIQMPEGEVSFEIFDSEQDFNFDTAEPGNFTQAQEAEEKNPSAPSLRSSDTSTEQGKTEKPSVREELQEIKEEHKQKAEQKQRQAKSRKKQRGKNRSAGKGKKKGKTKGR</sequence>
<gene>
    <name evidence="2" type="ORF">SAMN02745243_00244</name>
</gene>
<dbReference type="Pfam" id="PF12687">
    <property type="entry name" value="DUF3801"/>
    <property type="match status" value="1"/>
</dbReference>
<dbReference type="AlphaFoldDB" id="A0A1M6I682"/>
<evidence type="ECO:0008006" key="4">
    <source>
        <dbReference type="Google" id="ProtNLM"/>
    </source>
</evidence>
<accession>A0A1M6I682</accession>
<dbReference type="OrthoDB" id="9783524at2"/>